<protein>
    <recommendedName>
        <fullName evidence="4">CRIB domain-containing protein</fullName>
    </recommendedName>
</protein>
<dbReference type="EMBL" id="AFYH01029149">
    <property type="status" value="NOT_ANNOTATED_CDS"/>
    <property type="molecule type" value="Genomic_DNA"/>
</dbReference>
<comment type="similarity">
    <text evidence="2">Belongs to the BORG/CEP family.</text>
</comment>
<dbReference type="GO" id="GO:0030838">
    <property type="term" value="P:positive regulation of actin filament polymerization"/>
    <property type="evidence" value="ECO:0007669"/>
    <property type="project" value="TreeGrafter"/>
</dbReference>
<evidence type="ECO:0000313" key="6">
    <source>
        <dbReference type="Proteomes" id="UP000008672"/>
    </source>
</evidence>
<reference evidence="6" key="1">
    <citation type="submission" date="2011-08" db="EMBL/GenBank/DDBJ databases">
        <title>The draft genome of Latimeria chalumnae.</title>
        <authorList>
            <person name="Di Palma F."/>
            <person name="Alfoldi J."/>
            <person name="Johnson J."/>
            <person name="Berlin A."/>
            <person name="Gnerre S."/>
            <person name="Jaffe D."/>
            <person name="MacCallum I."/>
            <person name="Young S."/>
            <person name="Walker B.J."/>
            <person name="Lander E."/>
            <person name="Lindblad-Toh K."/>
        </authorList>
    </citation>
    <scope>NUCLEOTIDE SEQUENCE [LARGE SCALE GENOMIC DNA]</scope>
    <source>
        <strain evidence="6">Wild caught</strain>
    </source>
</reference>
<dbReference type="InterPro" id="IPR000095">
    <property type="entry name" value="CRIB_dom"/>
</dbReference>
<dbReference type="GO" id="GO:0005856">
    <property type="term" value="C:cytoskeleton"/>
    <property type="evidence" value="ECO:0007669"/>
    <property type="project" value="TreeGrafter"/>
</dbReference>
<dbReference type="HOGENOM" id="CLU_073229_0_1_1"/>
<dbReference type="Pfam" id="PF00786">
    <property type="entry name" value="PBD"/>
    <property type="match status" value="1"/>
</dbReference>
<dbReference type="InterPro" id="IPR051296">
    <property type="entry name" value="Cdc42_Effector_BORG/CEP"/>
</dbReference>
<accession>H3B9T1</accession>
<evidence type="ECO:0000256" key="2">
    <source>
        <dbReference type="ARBA" id="ARBA00010770"/>
    </source>
</evidence>
<dbReference type="PANTHER" id="PTHR15344:SF20">
    <property type="entry name" value="CDC42 EFFECTOR PROTEIN 3-LIKE"/>
    <property type="match status" value="1"/>
</dbReference>
<evidence type="ECO:0000256" key="1">
    <source>
        <dbReference type="ARBA" id="ARBA00004184"/>
    </source>
</evidence>
<dbReference type="GO" id="GO:0031267">
    <property type="term" value="F:small GTPase binding"/>
    <property type="evidence" value="ECO:0007669"/>
    <property type="project" value="TreeGrafter"/>
</dbReference>
<evidence type="ECO:0000313" key="5">
    <source>
        <dbReference type="Ensembl" id="ENSLACP00000018652.1"/>
    </source>
</evidence>
<dbReference type="Proteomes" id="UP000008672">
    <property type="component" value="Unassembled WGS sequence"/>
</dbReference>
<dbReference type="InParanoid" id="H3B9T1"/>
<name>H3B9T1_LATCH</name>
<sequence length="211" mass="23643">LSASFNTNQTNPKLRTQTSDPRLKMPIRNSILRFSSPRRGKKMKLLSPDMISPPLGDFRHKSHIGQNGENDMFGEIPFLKDRGDLLFPCRSELDLSVEDAPPKPPRLHLEDSLGVQPQKEMSKSMSDLDNIDKPSLSWNHARGHGDELPGGNPRPTADRKRGADIEKRMTICTGSFLETKLLSNEMETLPPLNLDLGPSILDDILKIMDSH</sequence>
<dbReference type="InterPro" id="IPR029273">
    <property type="entry name" value="Cdc42_effect-like"/>
</dbReference>
<evidence type="ECO:0000259" key="4">
    <source>
        <dbReference type="PROSITE" id="PS50108"/>
    </source>
</evidence>
<dbReference type="Pfam" id="PF14957">
    <property type="entry name" value="BORG_CEP"/>
    <property type="match status" value="1"/>
</dbReference>
<dbReference type="GO" id="GO:0005737">
    <property type="term" value="C:cytoplasm"/>
    <property type="evidence" value="ECO:0007669"/>
    <property type="project" value="UniProtKB-ARBA"/>
</dbReference>
<feature type="domain" description="CRIB" evidence="4">
    <location>
        <begin position="51"/>
        <end position="65"/>
    </location>
</feature>
<dbReference type="GO" id="GO:0012505">
    <property type="term" value="C:endomembrane system"/>
    <property type="evidence" value="ECO:0007669"/>
    <property type="project" value="UniProtKB-SubCell"/>
</dbReference>
<feature type="region of interest" description="Disordered" evidence="3">
    <location>
        <begin position="1"/>
        <end position="21"/>
    </location>
</feature>
<dbReference type="SMART" id="SM00285">
    <property type="entry name" value="PBD"/>
    <property type="match status" value="1"/>
</dbReference>
<organism evidence="5 6">
    <name type="scientific">Latimeria chalumnae</name>
    <name type="common">Coelacanth</name>
    <dbReference type="NCBI Taxonomy" id="7897"/>
    <lineage>
        <taxon>Eukaryota</taxon>
        <taxon>Metazoa</taxon>
        <taxon>Chordata</taxon>
        <taxon>Craniata</taxon>
        <taxon>Vertebrata</taxon>
        <taxon>Euteleostomi</taxon>
        <taxon>Coelacanthiformes</taxon>
        <taxon>Coelacanthidae</taxon>
        <taxon>Latimeria</taxon>
    </lineage>
</organism>
<feature type="region of interest" description="Disordered" evidence="3">
    <location>
        <begin position="97"/>
        <end position="164"/>
    </location>
</feature>
<dbReference type="GO" id="GO:0007266">
    <property type="term" value="P:Rho protein signal transduction"/>
    <property type="evidence" value="ECO:0007669"/>
    <property type="project" value="TreeGrafter"/>
</dbReference>
<dbReference type="PROSITE" id="PS50108">
    <property type="entry name" value="CRIB"/>
    <property type="match status" value="1"/>
</dbReference>
<reference evidence="5" key="2">
    <citation type="submission" date="2025-08" db="UniProtKB">
        <authorList>
            <consortium name="Ensembl"/>
        </authorList>
    </citation>
    <scope>IDENTIFICATION</scope>
</reference>
<dbReference type="GO" id="GO:0005886">
    <property type="term" value="C:plasma membrane"/>
    <property type="evidence" value="ECO:0007669"/>
    <property type="project" value="TreeGrafter"/>
</dbReference>
<dbReference type="Bgee" id="ENSLACG00000016426">
    <property type="expression patterns" value="Expressed in pectoral fin and 2 other cell types or tissues"/>
</dbReference>
<reference evidence="5" key="3">
    <citation type="submission" date="2025-09" db="UniProtKB">
        <authorList>
            <consortium name="Ensembl"/>
        </authorList>
    </citation>
    <scope>IDENTIFICATION</scope>
</reference>
<dbReference type="GO" id="GO:0031274">
    <property type="term" value="P:positive regulation of pseudopodium assembly"/>
    <property type="evidence" value="ECO:0007669"/>
    <property type="project" value="TreeGrafter"/>
</dbReference>
<dbReference type="eggNOG" id="ENOG502S1QK">
    <property type="taxonomic scope" value="Eukaryota"/>
</dbReference>
<keyword evidence="6" id="KW-1185">Reference proteome</keyword>
<feature type="compositionally biased region" description="Polar residues" evidence="3">
    <location>
        <begin position="1"/>
        <end position="20"/>
    </location>
</feature>
<dbReference type="Ensembl" id="ENSLACT00000018785.1">
    <property type="protein sequence ID" value="ENSLACP00000018652.1"/>
    <property type="gene ID" value="ENSLACG00000016426.1"/>
</dbReference>
<dbReference type="AlphaFoldDB" id="H3B9T1"/>
<dbReference type="PANTHER" id="PTHR15344">
    <property type="entry name" value="CDC42 EFFECTOR PROTEIN BORG"/>
    <property type="match status" value="1"/>
</dbReference>
<dbReference type="GO" id="GO:0008360">
    <property type="term" value="P:regulation of cell shape"/>
    <property type="evidence" value="ECO:0007669"/>
    <property type="project" value="TreeGrafter"/>
</dbReference>
<comment type="subcellular location">
    <subcellularLocation>
        <location evidence="1">Endomembrane system</location>
        <topology evidence="1">Peripheral membrane protein</topology>
    </subcellularLocation>
</comment>
<dbReference type="GeneTree" id="ENSGT00940000165053"/>
<proteinExistence type="inferred from homology"/>
<evidence type="ECO:0000256" key="3">
    <source>
        <dbReference type="SAM" id="MobiDB-lite"/>
    </source>
</evidence>